<dbReference type="Proteomes" id="UP001321473">
    <property type="component" value="Unassembled WGS sequence"/>
</dbReference>
<dbReference type="GO" id="GO:0006281">
    <property type="term" value="P:DNA repair"/>
    <property type="evidence" value="ECO:0007669"/>
    <property type="project" value="TreeGrafter"/>
</dbReference>
<evidence type="ECO:0000256" key="4">
    <source>
        <dbReference type="SAM" id="MobiDB-lite"/>
    </source>
</evidence>
<name>A0AAQ4EGT9_AMBAM</name>
<feature type="region of interest" description="Disordered" evidence="4">
    <location>
        <begin position="968"/>
        <end position="989"/>
    </location>
</feature>
<proteinExistence type="predicted"/>
<dbReference type="SUPFAM" id="SSF52047">
    <property type="entry name" value="RNI-like"/>
    <property type="match status" value="1"/>
</dbReference>
<keyword evidence="2" id="KW-0539">Nucleus</keyword>
<dbReference type="GO" id="GO:0031298">
    <property type="term" value="C:replication fork protection complex"/>
    <property type="evidence" value="ECO:0007669"/>
    <property type="project" value="TreeGrafter"/>
</dbReference>
<dbReference type="InterPro" id="IPR006906">
    <property type="entry name" value="Timeless_N"/>
</dbReference>
<dbReference type="EMBL" id="JARKHS020016111">
    <property type="protein sequence ID" value="KAK8773900.1"/>
    <property type="molecule type" value="Genomic_DNA"/>
</dbReference>
<evidence type="ECO:0000256" key="1">
    <source>
        <dbReference type="ARBA" id="ARBA00004123"/>
    </source>
</evidence>
<evidence type="ECO:0000256" key="3">
    <source>
        <dbReference type="ARBA" id="ARBA00023306"/>
    </source>
</evidence>
<keyword evidence="3" id="KW-0131">Cell cycle</keyword>
<reference evidence="6 7" key="1">
    <citation type="journal article" date="2023" name="Arcadia Sci">
        <title>De novo assembly of a long-read Amblyomma americanum tick genome.</title>
        <authorList>
            <person name="Chou S."/>
            <person name="Poskanzer K.E."/>
            <person name="Rollins M."/>
            <person name="Thuy-Boun P.S."/>
        </authorList>
    </citation>
    <scope>NUCLEOTIDE SEQUENCE [LARGE SCALE GENOMIC DNA]</scope>
    <source>
        <strain evidence="6">F_SG_1</strain>
        <tissue evidence="6">Salivary glands</tissue>
    </source>
</reference>
<comment type="subcellular location">
    <subcellularLocation>
        <location evidence="1">Nucleus</location>
    </subcellularLocation>
</comment>
<feature type="domain" description="Timeless N-terminal" evidence="5">
    <location>
        <begin position="463"/>
        <end position="724"/>
    </location>
</feature>
<protein>
    <recommendedName>
        <fullName evidence="5">Timeless N-terminal domain-containing protein</fullName>
    </recommendedName>
</protein>
<dbReference type="Pfam" id="PF04821">
    <property type="entry name" value="TIMELESS"/>
    <property type="match status" value="1"/>
</dbReference>
<dbReference type="GO" id="GO:0043111">
    <property type="term" value="P:replication fork arrest"/>
    <property type="evidence" value="ECO:0007669"/>
    <property type="project" value="TreeGrafter"/>
</dbReference>
<evidence type="ECO:0000313" key="7">
    <source>
        <dbReference type="Proteomes" id="UP001321473"/>
    </source>
</evidence>
<dbReference type="GO" id="GO:0003677">
    <property type="term" value="F:DNA binding"/>
    <property type="evidence" value="ECO:0007669"/>
    <property type="project" value="TreeGrafter"/>
</dbReference>
<dbReference type="InterPro" id="IPR032675">
    <property type="entry name" value="LRR_dom_sf"/>
</dbReference>
<comment type="caution">
    <text evidence="6">The sequence shown here is derived from an EMBL/GenBank/DDBJ whole genome shotgun (WGS) entry which is preliminary data.</text>
</comment>
<gene>
    <name evidence="6" type="ORF">V5799_011567</name>
</gene>
<dbReference type="GO" id="GO:0000076">
    <property type="term" value="P:DNA replication checkpoint signaling"/>
    <property type="evidence" value="ECO:0007669"/>
    <property type="project" value="TreeGrafter"/>
</dbReference>
<evidence type="ECO:0000313" key="6">
    <source>
        <dbReference type="EMBL" id="KAK8773900.1"/>
    </source>
</evidence>
<dbReference type="AlphaFoldDB" id="A0AAQ4EGT9"/>
<dbReference type="PANTHER" id="PTHR22940:SF4">
    <property type="entry name" value="PROTEIN TIMELESS HOMOLOG"/>
    <property type="match status" value="1"/>
</dbReference>
<feature type="compositionally biased region" description="Basic residues" evidence="4">
    <location>
        <begin position="968"/>
        <end position="980"/>
    </location>
</feature>
<sequence>MIGISQCECLKELMFSSNLNPAGLRHFISLLRSTKTLEALHLEELENGDGTTESDPEKNNAEIWHAIGELLGKNASLSELHYLACSSGCAEFLSALETNSVLTSLIIACNIDDCMYIGPRIGAVLKSVLSKNKGLRSLTFEGCQIDNGAAELISQGLQQNTTLECLDVSQSSVRPQVRDLLSALELNKTLRLLKIGVSEATSSERKALSLELARNQWYGRVQVPWCDMDVEGLVASLLDPLHCPTELHLYTELLSEPSFSAVCNALASDTCVKDLTVYFGSDTSVCVASLLQMLQENTSLRSLTFYDSFDEPGLSVLASQGLIVNEFVTDLTIVCYNMSTMSAELLGLLLLTNESLHKLVLSCHSGLEPGCLDAISDGLIQNHFITKRQATVTYFRLAFFPAKFATAAVYVVYIELVRVQVLACRVHWWSLVLLCTMSEAVSPLVLSDIQAACSTLGGWDEGKYYKEPDCIESLKDLLRYLRRDDEAHEIRRILGRIQVLKTDLLPLLKFYPDDDTLFDVIVRLLVDLTNPAIILYKEELPVEKFARNIYLEIVSHLQAYKLAFTDSKVWITITKKLESLLHKNWETRQEEDKDMIERILVLIRNVLHVPANPSEEKRTDDDVSVHDQVLWAMHLAHVEDLLLYVTSSDDESDYAFHCLEILSQMLREQSPEVLARAEQPRSALEKEEDVRELLRAREVELAKKKVQMQARANRHPRFGGTFTVKNMKGIGDNNLIAHDSLSKLSQLSFDRSKPFKAKPKNRRPVLEPEDTTRRSTLNIRLFLKGLCTDFLKWCYNPLMRTVKSFLQRKKALSHDESYYFWALKFFMEFNRHNGFDVSLVSETISKESFHYVQTELEQYYEMMVTDKRKIQIWSKRLHVGLKAYQELLRTLAAMDSSPDEAVREAAKVLKGTIFYLPEYREIVLHLLLNFNEYVQPISYLRDLVEMVHVYIKMLQHFAKGHRHIIVKQKGKAHRQPKKQKPRENSQGNAVSEEVLQQHWLEVSCGIAVAIQGEEELPSDVVPYDSTLDNTEDEQKLDAVSRIRTALWARETAKAVSLLRAAQEVWPGHDMFGCQEDETEFQALKDIFFADMKGESVHEVWVACYRRG</sequence>
<organism evidence="6 7">
    <name type="scientific">Amblyomma americanum</name>
    <name type="common">Lone star tick</name>
    <dbReference type="NCBI Taxonomy" id="6943"/>
    <lineage>
        <taxon>Eukaryota</taxon>
        <taxon>Metazoa</taxon>
        <taxon>Ecdysozoa</taxon>
        <taxon>Arthropoda</taxon>
        <taxon>Chelicerata</taxon>
        <taxon>Arachnida</taxon>
        <taxon>Acari</taxon>
        <taxon>Parasitiformes</taxon>
        <taxon>Ixodida</taxon>
        <taxon>Ixodoidea</taxon>
        <taxon>Ixodidae</taxon>
        <taxon>Amblyomminae</taxon>
        <taxon>Amblyomma</taxon>
    </lineage>
</organism>
<evidence type="ECO:0000259" key="5">
    <source>
        <dbReference type="Pfam" id="PF04821"/>
    </source>
</evidence>
<dbReference type="PANTHER" id="PTHR22940">
    <property type="entry name" value="TIMEOUT/TIMELESS-2"/>
    <property type="match status" value="1"/>
</dbReference>
<keyword evidence="7" id="KW-1185">Reference proteome</keyword>
<evidence type="ECO:0000256" key="2">
    <source>
        <dbReference type="ARBA" id="ARBA00023242"/>
    </source>
</evidence>
<accession>A0AAQ4EGT9</accession>
<dbReference type="Gene3D" id="3.80.10.10">
    <property type="entry name" value="Ribonuclease Inhibitor"/>
    <property type="match status" value="2"/>
</dbReference>
<dbReference type="InterPro" id="IPR044998">
    <property type="entry name" value="Timeless"/>
</dbReference>